<feature type="chain" id="PRO_5034393620" evidence="2">
    <location>
        <begin position="26"/>
        <end position="205"/>
    </location>
</feature>
<feature type="compositionally biased region" description="Basic residues" evidence="1">
    <location>
        <begin position="157"/>
        <end position="174"/>
    </location>
</feature>
<comment type="caution">
    <text evidence="3">The sequence shown here is derived from an EMBL/GenBank/DDBJ whole genome shotgun (WGS) entry which is preliminary data.</text>
</comment>
<keyword evidence="2" id="KW-0732">Signal</keyword>
<keyword evidence="4" id="KW-1185">Reference proteome</keyword>
<reference evidence="3" key="1">
    <citation type="submission" date="2021-03" db="EMBL/GenBank/DDBJ databases">
        <authorList>
            <person name="Tagirdzhanova G."/>
        </authorList>
    </citation>
    <scope>NUCLEOTIDE SEQUENCE</scope>
</reference>
<evidence type="ECO:0000256" key="2">
    <source>
        <dbReference type="SAM" id="SignalP"/>
    </source>
</evidence>
<dbReference type="EMBL" id="CAJPDQ010000007">
    <property type="protein sequence ID" value="CAF9912855.1"/>
    <property type="molecule type" value="Genomic_DNA"/>
</dbReference>
<evidence type="ECO:0000256" key="1">
    <source>
        <dbReference type="SAM" id="MobiDB-lite"/>
    </source>
</evidence>
<gene>
    <name evidence="3" type="ORF">GOMPHAMPRED_007790</name>
</gene>
<proteinExistence type="predicted"/>
<protein>
    <submittedName>
        <fullName evidence="3">Uncharacterized protein</fullName>
    </submittedName>
</protein>
<sequence>MKLNILTHLFLLSFSFFTSFAWTHAHEDVAELFRRQYFDELIERDLESDIKLLRRAFGASIDGHQHPKLPALRAHEELSPLAFDPRMYKTTKALTPGAPDHPAERLVEKQAEKPATPPVLPEIQLLPPMSLPVPESEDHYASDRSSGSAGSTGKIVDRRKKPARGGRSHAYPHGKRGEIDLAAPLFLGANLRERHIELEDFFDYF</sequence>
<organism evidence="3 4">
    <name type="scientific">Gomphillus americanus</name>
    <dbReference type="NCBI Taxonomy" id="1940652"/>
    <lineage>
        <taxon>Eukaryota</taxon>
        <taxon>Fungi</taxon>
        <taxon>Dikarya</taxon>
        <taxon>Ascomycota</taxon>
        <taxon>Pezizomycotina</taxon>
        <taxon>Lecanoromycetes</taxon>
        <taxon>OSLEUM clade</taxon>
        <taxon>Ostropomycetidae</taxon>
        <taxon>Ostropales</taxon>
        <taxon>Graphidaceae</taxon>
        <taxon>Gomphilloideae</taxon>
        <taxon>Gomphillus</taxon>
    </lineage>
</organism>
<feature type="signal peptide" evidence="2">
    <location>
        <begin position="1"/>
        <end position="25"/>
    </location>
</feature>
<evidence type="ECO:0000313" key="3">
    <source>
        <dbReference type="EMBL" id="CAF9912855.1"/>
    </source>
</evidence>
<evidence type="ECO:0000313" key="4">
    <source>
        <dbReference type="Proteomes" id="UP000664169"/>
    </source>
</evidence>
<dbReference type="AlphaFoldDB" id="A0A8H3EWC1"/>
<feature type="region of interest" description="Disordered" evidence="1">
    <location>
        <begin position="92"/>
        <end position="175"/>
    </location>
</feature>
<accession>A0A8H3EWC1</accession>
<dbReference type="Proteomes" id="UP000664169">
    <property type="component" value="Unassembled WGS sequence"/>
</dbReference>
<name>A0A8H3EWC1_9LECA</name>
<feature type="compositionally biased region" description="Basic and acidic residues" evidence="1">
    <location>
        <begin position="101"/>
        <end position="112"/>
    </location>
</feature>